<feature type="region of interest" description="Disordered" evidence="1">
    <location>
        <begin position="104"/>
        <end position="134"/>
    </location>
</feature>
<sequence length="174" mass="19932">MAGDRSIVLFMYIRFHYVDRVKRQFGSEQPIPLDPVNLDGFLRTSARGENKWWPAELDYWYGFWNNRRAREHQIQIVPTQYPGWPTKDYIDWWVARDPIVLPRDAPASGRRTHAQPGREDFDEEGGADSTPQEENIDFFSGADLELARFILQGEGSGSRFAPHISAGGPSGHQV</sequence>
<gene>
    <name evidence="2" type="ORF">PIB30_049505</name>
</gene>
<accession>A0ABU6TH26</accession>
<comment type="caution">
    <text evidence="2">The sequence shown here is derived from an EMBL/GenBank/DDBJ whole genome shotgun (WGS) entry which is preliminary data.</text>
</comment>
<evidence type="ECO:0000313" key="3">
    <source>
        <dbReference type="Proteomes" id="UP001341840"/>
    </source>
</evidence>
<keyword evidence="3" id="KW-1185">Reference proteome</keyword>
<evidence type="ECO:0000313" key="2">
    <source>
        <dbReference type="EMBL" id="MED6148044.1"/>
    </source>
</evidence>
<evidence type="ECO:0000256" key="1">
    <source>
        <dbReference type="SAM" id="MobiDB-lite"/>
    </source>
</evidence>
<name>A0ABU6TH26_9FABA</name>
<reference evidence="2 3" key="1">
    <citation type="journal article" date="2023" name="Plants (Basel)">
        <title>Bridging the Gap: Combining Genomics and Transcriptomics Approaches to Understand Stylosanthes scabra, an Orphan Legume from the Brazilian Caatinga.</title>
        <authorList>
            <person name="Ferreira-Neto J.R.C."/>
            <person name="da Silva M.D."/>
            <person name="Binneck E."/>
            <person name="de Melo N.F."/>
            <person name="da Silva R.H."/>
            <person name="de Melo A.L.T.M."/>
            <person name="Pandolfi V."/>
            <person name="Bustamante F.O."/>
            <person name="Brasileiro-Vidal A.C."/>
            <person name="Benko-Iseppon A.M."/>
        </authorList>
    </citation>
    <scope>NUCLEOTIDE SEQUENCE [LARGE SCALE GENOMIC DNA]</scope>
    <source>
        <tissue evidence="2">Leaves</tissue>
    </source>
</reference>
<organism evidence="2 3">
    <name type="scientific">Stylosanthes scabra</name>
    <dbReference type="NCBI Taxonomy" id="79078"/>
    <lineage>
        <taxon>Eukaryota</taxon>
        <taxon>Viridiplantae</taxon>
        <taxon>Streptophyta</taxon>
        <taxon>Embryophyta</taxon>
        <taxon>Tracheophyta</taxon>
        <taxon>Spermatophyta</taxon>
        <taxon>Magnoliopsida</taxon>
        <taxon>eudicotyledons</taxon>
        <taxon>Gunneridae</taxon>
        <taxon>Pentapetalae</taxon>
        <taxon>rosids</taxon>
        <taxon>fabids</taxon>
        <taxon>Fabales</taxon>
        <taxon>Fabaceae</taxon>
        <taxon>Papilionoideae</taxon>
        <taxon>50 kb inversion clade</taxon>
        <taxon>dalbergioids sensu lato</taxon>
        <taxon>Dalbergieae</taxon>
        <taxon>Pterocarpus clade</taxon>
        <taxon>Stylosanthes</taxon>
    </lineage>
</organism>
<dbReference type="Proteomes" id="UP001341840">
    <property type="component" value="Unassembled WGS sequence"/>
</dbReference>
<protein>
    <recommendedName>
        <fullName evidence="4">Aminotransferase-like plant mobile domain-containing protein</fullName>
    </recommendedName>
</protein>
<evidence type="ECO:0008006" key="4">
    <source>
        <dbReference type="Google" id="ProtNLM"/>
    </source>
</evidence>
<proteinExistence type="predicted"/>
<dbReference type="EMBL" id="JASCZI010090954">
    <property type="protein sequence ID" value="MED6148044.1"/>
    <property type="molecule type" value="Genomic_DNA"/>
</dbReference>